<name>A0A6A6C6S1_ZASCE</name>
<dbReference type="Proteomes" id="UP000799537">
    <property type="component" value="Unassembled WGS sequence"/>
</dbReference>
<dbReference type="EMBL" id="ML993618">
    <property type="protein sequence ID" value="KAF2161582.1"/>
    <property type="molecule type" value="Genomic_DNA"/>
</dbReference>
<dbReference type="RefSeq" id="XP_033662471.1">
    <property type="nucleotide sequence ID" value="XM_033808817.1"/>
</dbReference>
<reference evidence="1" key="1">
    <citation type="journal article" date="2020" name="Stud. Mycol.">
        <title>101 Dothideomycetes genomes: a test case for predicting lifestyles and emergence of pathogens.</title>
        <authorList>
            <person name="Haridas S."/>
            <person name="Albert R."/>
            <person name="Binder M."/>
            <person name="Bloem J."/>
            <person name="Labutti K."/>
            <person name="Salamov A."/>
            <person name="Andreopoulos B."/>
            <person name="Baker S."/>
            <person name="Barry K."/>
            <person name="Bills G."/>
            <person name="Bluhm B."/>
            <person name="Cannon C."/>
            <person name="Castanera R."/>
            <person name="Culley D."/>
            <person name="Daum C."/>
            <person name="Ezra D."/>
            <person name="Gonzalez J."/>
            <person name="Henrissat B."/>
            <person name="Kuo A."/>
            <person name="Liang C."/>
            <person name="Lipzen A."/>
            <person name="Lutzoni F."/>
            <person name="Magnuson J."/>
            <person name="Mondo S."/>
            <person name="Nolan M."/>
            <person name="Ohm R."/>
            <person name="Pangilinan J."/>
            <person name="Park H.-J."/>
            <person name="Ramirez L."/>
            <person name="Alfaro M."/>
            <person name="Sun H."/>
            <person name="Tritt A."/>
            <person name="Yoshinaga Y."/>
            <person name="Zwiers L.-H."/>
            <person name="Turgeon B."/>
            <person name="Goodwin S."/>
            <person name="Spatafora J."/>
            <person name="Crous P."/>
            <person name="Grigoriev I."/>
        </authorList>
    </citation>
    <scope>NUCLEOTIDE SEQUENCE</scope>
    <source>
        <strain evidence="1">ATCC 36951</strain>
    </source>
</reference>
<protein>
    <submittedName>
        <fullName evidence="1">Uncharacterized protein</fullName>
    </submittedName>
</protein>
<sequence>MEKEERKLREEDPQLFERDVGHFWGIHETRPYMRSRAALIDELCTTNIREGVQSALDLALGNLKLCRGDNMGTRSLIPALMIRLGKDQEAYDFIKWYETSGNDMSLPYLNLHDEDVFENPEAALGDRKFGDLANQSCLALIKFRLLSDLQSLQNSMALG</sequence>
<proteinExistence type="predicted"/>
<keyword evidence="2" id="KW-1185">Reference proteome</keyword>
<dbReference type="OrthoDB" id="5952526at2759"/>
<gene>
    <name evidence="1" type="ORF">M409DRAFT_27977</name>
</gene>
<evidence type="ECO:0000313" key="1">
    <source>
        <dbReference type="EMBL" id="KAF2161582.1"/>
    </source>
</evidence>
<dbReference type="GeneID" id="54562089"/>
<organism evidence="1 2">
    <name type="scientific">Zasmidium cellare ATCC 36951</name>
    <dbReference type="NCBI Taxonomy" id="1080233"/>
    <lineage>
        <taxon>Eukaryota</taxon>
        <taxon>Fungi</taxon>
        <taxon>Dikarya</taxon>
        <taxon>Ascomycota</taxon>
        <taxon>Pezizomycotina</taxon>
        <taxon>Dothideomycetes</taxon>
        <taxon>Dothideomycetidae</taxon>
        <taxon>Mycosphaerellales</taxon>
        <taxon>Mycosphaerellaceae</taxon>
        <taxon>Zasmidium</taxon>
    </lineage>
</organism>
<dbReference type="AlphaFoldDB" id="A0A6A6C6S1"/>
<evidence type="ECO:0000313" key="2">
    <source>
        <dbReference type="Proteomes" id="UP000799537"/>
    </source>
</evidence>
<accession>A0A6A6C6S1</accession>